<dbReference type="AlphaFoldDB" id="A0A150GIQ8"/>
<dbReference type="Proteomes" id="UP000075714">
    <property type="component" value="Unassembled WGS sequence"/>
</dbReference>
<dbReference type="STRING" id="33097.A0A150GIQ8"/>
<accession>A0A150GIQ8</accession>
<comment type="caution">
    <text evidence="2">The sequence shown here is derived from an EMBL/GenBank/DDBJ whole genome shotgun (WGS) entry which is preliminary data.</text>
</comment>
<keyword evidence="3" id="KW-1185">Reference proteome</keyword>
<evidence type="ECO:0000256" key="1">
    <source>
        <dbReference type="SAM" id="MobiDB-lite"/>
    </source>
</evidence>
<evidence type="ECO:0000313" key="3">
    <source>
        <dbReference type="Proteomes" id="UP000075714"/>
    </source>
</evidence>
<proteinExistence type="predicted"/>
<feature type="compositionally biased region" description="Acidic residues" evidence="1">
    <location>
        <begin position="216"/>
        <end position="236"/>
    </location>
</feature>
<dbReference type="EMBL" id="LSYV01000021">
    <property type="protein sequence ID" value="KXZ49708.1"/>
    <property type="molecule type" value="Genomic_DNA"/>
</dbReference>
<feature type="region of interest" description="Disordered" evidence="1">
    <location>
        <begin position="76"/>
        <end position="106"/>
    </location>
</feature>
<gene>
    <name evidence="2" type="ORF">GPECTOR_20g565</name>
</gene>
<feature type="compositionally biased region" description="Low complexity" evidence="1">
    <location>
        <begin position="539"/>
        <end position="554"/>
    </location>
</feature>
<dbReference type="OrthoDB" id="552821at2759"/>
<organism evidence="2 3">
    <name type="scientific">Gonium pectorale</name>
    <name type="common">Green alga</name>
    <dbReference type="NCBI Taxonomy" id="33097"/>
    <lineage>
        <taxon>Eukaryota</taxon>
        <taxon>Viridiplantae</taxon>
        <taxon>Chlorophyta</taxon>
        <taxon>core chlorophytes</taxon>
        <taxon>Chlorophyceae</taxon>
        <taxon>CS clade</taxon>
        <taxon>Chlamydomonadales</taxon>
        <taxon>Volvocaceae</taxon>
        <taxon>Gonium</taxon>
    </lineage>
</organism>
<name>A0A150GIQ8_GONPE</name>
<feature type="compositionally biased region" description="Acidic residues" evidence="1">
    <location>
        <begin position="261"/>
        <end position="280"/>
    </location>
</feature>
<evidence type="ECO:0000313" key="2">
    <source>
        <dbReference type="EMBL" id="KXZ49708.1"/>
    </source>
</evidence>
<dbReference type="SUPFAM" id="SSF52047">
    <property type="entry name" value="RNI-like"/>
    <property type="match status" value="1"/>
</dbReference>
<sequence length="560" mass="59116">MDEPEASPWGTLSPLVLEIVGSFLFTDHRPDALRSRLVCKHWHDCITRSVTRTTLYGNAVLLPYTLSYGSPPPPLAAPGAAPASEPGGSASEALAPGGGGGGAASAAAAGTEDGLRLLEALTQLRSLEVLEQVEVAALGPVLAGRLTGLESLRLPAGCFVETAAELRLLAALAHLTCLELNFGTEWWLDAADLCVLSRCSALRRLGLSLDYGLDDEGLDLDSEEMDEEEEEGEREEEEGRHGGGEEDGEEGDGSGGGDTEYWSDDEGEEEEEEEPVVEEEEGVPYLIRPHHLPPSLTCLDLTNAAFAAEWAETGASSAGEASAAAAAAGALPAAAEGRRPLPRLASLRLARAPPKRCAWRSSQEEDPAEEVEGPRLDATRITDWHLAALLPRQPCLTSLVLEDRDGGAAAGHAAKLHHRAVAALGRLSYLESLSLAVGDRLRWKAQETLFAVLPPGLRRLRLNATHLYKEAVEAATRLTNLASLQILGYVDPAYVGELQSAVLTVVRSLPGCTVVTWFRDREEGYEDVVVEGAEEGLGAAGEEAAGEAGAGQEAAEADGG</sequence>
<protein>
    <submittedName>
        <fullName evidence="2">Uncharacterized protein</fullName>
    </submittedName>
</protein>
<feature type="compositionally biased region" description="Low complexity" evidence="1">
    <location>
        <begin position="77"/>
        <end position="95"/>
    </location>
</feature>
<feature type="region of interest" description="Disordered" evidence="1">
    <location>
        <begin position="216"/>
        <end position="280"/>
    </location>
</feature>
<reference evidence="3" key="1">
    <citation type="journal article" date="2016" name="Nat. Commun.">
        <title>The Gonium pectorale genome demonstrates co-option of cell cycle regulation during the evolution of multicellularity.</title>
        <authorList>
            <person name="Hanschen E.R."/>
            <person name="Marriage T.N."/>
            <person name="Ferris P.J."/>
            <person name="Hamaji T."/>
            <person name="Toyoda A."/>
            <person name="Fujiyama A."/>
            <person name="Neme R."/>
            <person name="Noguchi H."/>
            <person name="Minakuchi Y."/>
            <person name="Suzuki M."/>
            <person name="Kawai-Toyooka H."/>
            <person name="Smith D.R."/>
            <person name="Sparks H."/>
            <person name="Anderson J."/>
            <person name="Bakaric R."/>
            <person name="Luria V."/>
            <person name="Karger A."/>
            <person name="Kirschner M.W."/>
            <person name="Durand P.M."/>
            <person name="Michod R.E."/>
            <person name="Nozaki H."/>
            <person name="Olson B.J."/>
        </authorList>
    </citation>
    <scope>NUCLEOTIDE SEQUENCE [LARGE SCALE GENOMIC DNA]</scope>
    <source>
        <strain evidence="3">NIES-2863</strain>
    </source>
</reference>
<feature type="region of interest" description="Disordered" evidence="1">
    <location>
        <begin position="539"/>
        <end position="560"/>
    </location>
</feature>